<feature type="transmembrane region" description="Helical" evidence="5">
    <location>
        <begin position="346"/>
        <end position="365"/>
    </location>
</feature>
<sequence>MFKDAKTAFILLVAFLSLGLTSAVWANGPELQIIGEKQEELHPYQGLDYFCTPAAQSPTINALQKRPTLPWQSSRGEMPNLGFTNQHCWFRFAVRNQNPRHSDWQLLVDYAMLGELDVYQLDAGGNLVNHFQAGMDRDFAVRPGNYPTPAFPLSLPSGKDSSFYLKVTSPHSIQLPIRLLSHDQFARSAQNQTIIQGIFFGGMLVMILYNLSLFFSIREKVYLLYVCWSAVVTLFLAVLHGYAHRYLWPHSPLVSQYIIHYLLPLIVLLPPLFTLHFLSLREKAPRLAAWLKGLVIIGTLLFLAAPFTSRGFLIPISVSAILVMDFSILVVGLLRTRAGDPDARIFTIAWACFITGVAAMALNKYGVLPRTGLTENLVQTGVFLEVILLSLALARRISRLKEAHSDSIREKAIAEMEAFKAGARNHAKSEFLATMSHEIRTPMNGIMGMTDLLRRTSMTQQQAQYVGTIYQSTQSLLTVINDILDYSKIESGKLELDYQSVQLESIVDDCVRLFALRSSEKQLPLYIHIDSRVPERIKTDPIRLKQIITNLLSNAFKFTERGNVSLHVTVKQPVNEKNLCVLMFEVVDTGVGLDEGQQNSLFQAFHELSGKGKHTGAGLGLVICKRLIELLNGDIGVSSSLGRGATFWLSLPVEVEKPQSKPVLQNRSALLISNTPAQLLSLSQILTRWGAKTLEYRDVESALDPANPSRPVDFVIAEHAVMENPQYVQRLKQHFRNPVLVLLHPTGKPLSDNLPENLLLIETPFSCQALKRSLLTGHDEQLAQQSAEEPAIVLDKGNALNVIVAEDNPVNQLVIDSILKSLGIYATLVSDGEQALELVGEQPGYWDIIFMDCEMPVMDGYQATREIRTLEQESTAHPHCWIIALSAHATGDYVQKARDAGVDDYLSKPVSQQQVREALHRGQVATPSGISG</sequence>
<dbReference type="InterPro" id="IPR005467">
    <property type="entry name" value="His_kinase_dom"/>
</dbReference>
<comment type="caution">
    <text evidence="9">The sequence shown here is derived from an EMBL/GenBank/DDBJ whole genome shotgun (WGS) entry which is preliminary data.</text>
</comment>
<feature type="domain" description="Response regulatory" evidence="8">
    <location>
        <begin position="801"/>
        <end position="923"/>
    </location>
</feature>
<evidence type="ECO:0000313" key="10">
    <source>
        <dbReference type="Proteomes" id="UP000029443"/>
    </source>
</evidence>
<dbReference type="PANTHER" id="PTHR45339">
    <property type="entry name" value="HYBRID SIGNAL TRANSDUCTION HISTIDINE KINASE J"/>
    <property type="match status" value="1"/>
</dbReference>
<dbReference type="Pfam" id="PF00512">
    <property type="entry name" value="HisKA"/>
    <property type="match status" value="1"/>
</dbReference>
<feature type="transmembrane region" description="Helical" evidence="5">
    <location>
        <begin position="287"/>
        <end position="307"/>
    </location>
</feature>
<dbReference type="PROSITE" id="PS50109">
    <property type="entry name" value="HIS_KIN"/>
    <property type="match status" value="1"/>
</dbReference>
<keyword evidence="9" id="KW-0808">Transferase</keyword>
<dbReference type="PANTHER" id="PTHR45339:SF5">
    <property type="entry name" value="HISTIDINE KINASE"/>
    <property type="match status" value="1"/>
</dbReference>
<evidence type="ECO:0000256" key="5">
    <source>
        <dbReference type="SAM" id="Phobius"/>
    </source>
</evidence>
<dbReference type="InterPro" id="IPR011622">
    <property type="entry name" value="7TMR_DISM_rcpt_extracell_dom2"/>
</dbReference>
<dbReference type="InterPro" id="IPR011006">
    <property type="entry name" value="CheY-like_superfamily"/>
</dbReference>
<dbReference type="InterPro" id="IPR003594">
    <property type="entry name" value="HATPase_dom"/>
</dbReference>
<dbReference type="Proteomes" id="UP000029443">
    <property type="component" value="Unassembled WGS sequence"/>
</dbReference>
<evidence type="ECO:0000259" key="8">
    <source>
        <dbReference type="PROSITE" id="PS50110"/>
    </source>
</evidence>
<proteinExistence type="predicted"/>
<dbReference type="InterPro" id="IPR011623">
    <property type="entry name" value="7TMR_DISM_rcpt_extracell_dom1"/>
</dbReference>
<accession>A0ABR4WA09</accession>
<dbReference type="PROSITE" id="PS50110">
    <property type="entry name" value="RESPONSE_REGULATORY"/>
    <property type="match status" value="1"/>
</dbReference>
<feature type="signal peptide" evidence="6">
    <location>
        <begin position="1"/>
        <end position="26"/>
    </location>
</feature>
<feature type="modified residue" description="4-aspartylphosphate" evidence="4">
    <location>
        <position position="852"/>
    </location>
</feature>
<evidence type="ECO:0000256" key="1">
    <source>
        <dbReference type="ARBA" id="ARBA00000085"/>
    </source>
</evidence>
<dbReference type="Pfam" id="PF00072">
    <property type="entry name" value="Response_reg"/>
    <property type="match status" value="1"/>
</dbReference>
<dbReference type="SMART" id="SM00448">
    <property type="entry name" value="REC"/>
    <property type="match status" value="1"/>
</dbReference>
<keyword evidence="5" id="KW-0812">Transmembrane</keyword>
<dbReference type="InterPro" id="IPR003661">
    <property type="entry name" value="HisK_dim/P_dom"/>
</dbReference>
<dbReference type="PRINTS" id="PR00344">
    <property type="entry name" value="BCTRLSENSOR"/>
</dbReference>
<dbReference type="EMBL" id="ARXU01000013">
    <property type="protein sequence ID" value="KGD60162.1"/>
    <property type="molecule type" value="Genomic_DNA"/>
</dbReference>
<dbReference type="CDD" id="cd16922">
    <property type="entry name" value="HATPase_EvgS-ArcB-TorS-like"/>
    <property type="match status" value="1"/>
</dbReference>
<name>A0ABR4WA09_9GAMM</name>
<dbReference type="GO" id="GO:0016301">
    <property type="term" value="F:kinase activity"/>
    <property type="evidence" value="ECO:0007669"/>
    <property type="project" value="UniProtKB-KW"/>
</dbReference>
<dbReference type="Pfam" id="PF07695">
    <property type="entry name" value="7TMR-DISM_7TM"/>
    <property type="match status" value="1"/>
</dbReference>
<evidence type="ECO:0000256" key="3">
    <source>
        <dbReference type="ARBA" id="ARBA00022553"/>
    </source>
</evidence>
<dbReference type="SMART" id="SM00388">
    <property type="entry name" value="HisKA"/>
    <property type="match status" value="1"/>
</dbReference>
<reference evidence="9 10" key="1">
    <citation type="submission" date="2012-09" db="EMBL/GenBank/DDBJ databases">
        <title>Genome Sequence of alkane-degrading Bacterium Alcanivorax jadensis T9.</title>
        <authorList>
            <person name="Lai Q."/>
            <person name="Shao Z."/>
        </authorList>
    </citation>
    <scope>NUCLEOTIDE SEQUENCE [LARGE SCALE GENOMIC DNA]</scope>
    <source>
        <strain evidence="9 10">T9</strain>
    </source>
</reference>
<evidence type="ECO:0000256" key="4">
    <source>
        <dbReference type="PROSITE-ProRule" id="PRU00169"/>
    </source>
</evidence>
<dbReference type="InterPro" id="IPR004358">
    <property type="entry name" value="Sig_transdc_His_kin-like_C"/>
</dbReference>
<dbReference type="Gene3D" id="3.30.565.10">
    <property type="entry name" value="Histidine kinase-like ATPase, C-terminal domain"/>
    <property type="match status" value="1"/>
</dbReference>
<feature type="transmembrane region" description="Helical" evidence="5">
    <location>
        <begin position="258"/>
        <end position="280"/>
    </location>
</feature>
<feature type="transmembrane region" description="Helical" evidence="5">
    <location>
        <begin position="222"/>
        <end position="243"/>
    </location>
</feature>
<feature type="chain" id="PRO_5045674404" description="histidine kinase" evidence="6">
    <location>
        <begin position="27"/>
        <end position="932"/>
    </location>
</feature>
<dbReference type="Pfam" id="PF07696">
    <property type="entry name" value="7TMR-DISMED2"/>
    <property type="match status" value="1"/>
</dbReference>
<dbReference type="SMART" id="SM00387">
    <property type="entry name" value="HATPase_c"/>
    <property type="match status" value="1"/>
</dbReference>
<protein>
    <recommendedName>
        <fullName evidence="2">histidine kinase</fullName>
        <ecNumber evidence="2">2.7.13.3</ecNumber>
    </recommendedName>
</protein>
<evidence type="ECO:0000313" key="9">
    <source>
        <dbReference type="EMBL" id="KGD60162.1"/>
    </source>
</evidence>
<feature type="transmembrane region" description="Helical" evidence="5">
    <location>
        <begin position="194"/>
        <end position="215"/>
    </location>
</feature>
<evidence type="ECO:0000259" key="7">
    <source>
        <dbReference type="PROSITE" id="PS50109"/>
    </source>
</evidence>
<gene>
    <name evidence="9" type="ORF">T9A_02735</name>
</gene>
<dbReference type="InterPro" id="IPR036890">
    <property type="entry name" value="HATPase_C_sf"/>
</dbReference>
<dbReference type="CDD" id="cd00082">
    <property type="entry name" value="HisKA"/>
    <property type="match status" value="1"/>
</dbReference>
<dbReference type="Pfam" id="PF02518">
    <property type="entry name" value="HATPase_c"/>
    <property type="match status" value="1"/>
</dbReference>
<dbReference type="SUPFAM" id="SSF55874">
    <property type="entry name" value="ATPase domain of HSP90 chaperone/DNA topoisomerase II/histidine kinase"/>
    <property type="match status" value="1"/>
</dbReference>
<evidence type="ECO:0000256" key="6">
    <source>
        <dbReference type="SAM" id="SignalP"/>
    </source>
</evidence>
<dbReference type="InterPro" id="IPR001789">
    <property type="entry name" value="Sig_transdc_resp-reg_receiver"/>
</dbReference>
<evidence type="ECO:0000256" key="2">
    <source>
        <dbReference type="ARBA" id="ARBA00012438"/>
    </source>
</evidence>
<keyword evidence="5" id="KW-0472">Membrane</keyword>
<dbReference type="SUPFAM" id="SSF52172">
    <property type="entry name" value="CheY-like"/>
    <property type="match status" value="1"/>
</dbReference>
<organism evidence="9 10">
    <name type="scientific">Alcanivorax jadensis T9</name>
    <dbReference type="NCBI Taxonomy" id="1177181"/>
    <lineage>
        <taxon>Bacteria</taxon>
        <taxon>Pseudomonadati</taxon>
        <taxon>Pseudomonadota</taxon>
        <taxon>Gammaproteobacteria</taxon>
        <taxon>Oceanospirillales</taxon>
        <taxon>Alcanivoracaceae</taxon>
        <taxon>Alcanivorax</taxon>
    </lineage>
</organism>
<keyword evidence="9" id="KW-0418">Kinase</keyword>
<dbReference type="SUPFAM" id="SSF47384">
    <property type="entry name" value="Homodimeric domain of signal transducing histidine kinase"/>
    <property type="match status" value="1"/>
</dbReference>
<dbReference type="EC" id="2.7.13.3" evidence="2"/>
<keyword evidence="6" id="KW-0732">Signal</keyword>
<dbReference type="Gene3D" id="2.60.40.2380">
    <property type="match status" value="1"/>
</dbReference>
<dbReference type="RefSeq" id="WP_035249528.1">
    <property type="nucleotide sequence ID" value="NZ_ARXU01000013.1"/>
</dbReference>
<dbReference type="Gene3D" id="1.10.287.130">
    <property type="match status" value="1"/>
</dbReference>
<keyword evidence="10" id="KW-1185">Reference proteome</keyword>
<dbReference type="CDD" id="cd17546">
    <property type="entry name" value="REC_hyHK_CKI1_RcsC-like"/>
    <property type="match status" value="1"/>
</dbReference>
<dbReference type="InterPro" id="IPR036097">
    <property type="entry name" value="HisK_dim/P_sf"/>
</dbReference>
<feature type="transmembrane region" description="Helical" evidence="5">
    <location>
        <begin position="313"/>
        <end position="334"/>
    </location>
</feature>
<keyword evidence="5" id="KW-1133">Transmembrane helix</keyword>
<dbReference type="Gene3D" id="3.40.50.2300">
    <property type="match status" value="1"/>
</dbReference>
<feature type="domain" description="Histidine kinase" evidence="7">
    <location>
        <begin position="434"/>
        <end position="655"/>
    </location>
</feature>
<keyword evidence="3 4" id="KW-0597">Phosphoprotein</keyword>
<comment type="catalytic activity">
    <reaction evidence="1">
        <text>ATP + protein L-histidine = ADP + protein N-phospho-L-histidine.</text>
        <dbReference type="EC" id="2.7.13.3"/>
    </reaction>
</comment>